<dbReference type="Proteomes" id="UP000054538">
    <property type="component" value="Unassembled WGS sequence"/>
</dbReference>
<reference evidence="1 2" key="1">
    <citation type="submission" date="2014-04" db="EMBL/GenBank/DDBJ databases">
        <authorList>
            <consortium name="DOE Joint Genome Institute"/>
            <person name="Kuo A."/>
            <person name="Kohler A."/>
            <person name="Jargeat P."/>
            <person name="Nagy L.G."/>
            <person name="Floudas D."/>
            <person name="Copeland A."/>
            <person name="Barry K.W."/>
            <person name="Cichocki N."/>
            <person name="Veneault-Fourrey C."/>
            <person name="LaButti K."/>
            <person name="Lindquist E.A."/>
            <person name="Lipzen A."/>
            <person name="Lundell T."/>
            <person name="Morin E."/>
            <person name="Murat C."/>
            <person name="Sun H."/>
            <person name="Tunlid A."/>
            <person name="Henrissat B."/>
            <person name="Grigoriev I.V."/>
            <person name="Hibbett D.S."/>
            <person name="Martin F."/>
            <person name="Nordberg H.P."/>
            <person name="Cantor M.N."/>
            <person name="Hua S.X."/>
        </authorList>
    </citation>
    <scope>NUCLEOTIDE SEQUENCE [LARGE SCALE GENOMIC DNA]</scope>
    <source>
        <strain evidence="1 2">Ve08.2h10</strain>
    </source>
</reference>
<dbReference type="HOGENOM" id="CLU_2278340_0_0_1"/>
<accession>A0A0D0DGR0</accession>
<dbReference type="EMBL" id="KN824947">
    <property type="protein sequence ID" value="KIK97207.1"/>
    <property type="molecule type" value="Genomic_DNA"/>
</dbReference>
<reference evidence="2" key="2">
    <citation type="submission" date="2015-01" db="EMBL/GenBank/DDBJ databases">
        <title>Evolutionary Origins and Diversification of the Mycorrhizal Mutualists.</title>
        <authorList>
            <consortium name="DOE Joint Genome Institute"/>
            <consortium name="Mycorrhizal Genomics Consortium"/>
            <person name="Kohler A."/>
            <person name="Kuo A."/>
            <person name="Nagy L.G."/>
            <person name="Floudas D."/>
            <person name="Copeland A."/>
            <person name="Barry K.W."/>
            <person name="Cichocki N."/>
            <person name="Veneault-Fourrey C."/>
            <person name="LaButti K."/>
            <person name="Lindquist E.A."/>
            <person name="Lipzen A."/>
            <person name="Lundell T."/>
            <person name="Morin E."/>
            <person name="Murat C."/>
            <person name="Riley R."/>
            <person name="Ohm R."/>
            <person name="Sun H."/>
            <person name="Tunlid A."/>
            <person name="Henrissat B."/>
            <person name="Grigoriev I.V."/>
            <person name="Hibbett D.S."/>
            <person name="Martin F."/>
        </authorList>
    </citation>
    <scope>NUCLEOTIDE SEQUENCE [LARGE SCALE GENOMIC DNA]</scope>
    <source>
        <strain evidence="2">Ve08.2h10</strain>
    </source>
</reference>
<proteinExistence type="predicted"/>
<dbReference type="InParanoid" id="A0A0D0DGR0"/>
<organism evidence="1 2">
    <name type="scientific">Paxillus rubicundulus Ve08.2h10</name>
    <dbReference type="NCBI Taxonomy" id="930991"/>
    <lineage>
        <taxon>Eukaryota</taxon>
        <taxon>Fungi</taxon>
        <taxon>Dikarya</taxon>
        <taxon>Basidiomycota</taxon>
        <taxon>Agaricomycotina</taxon>
        <taxon>Agaricomycetes</taxon>
        <taxon>Agaricomycetidae</taxon>
        <taxon>Boletales</taxon>
        <taxon>Paxilineae</taxon>
        <taxon>Paxillaceae</taxon>
        <taxon>Paxillus</taxon>
    </lineage>
</organism>
<evidence type="ECO:0000313" key="1">
    <source>
        <dbReference type="EMBL" id="KIK97207.1"/>
    </source>
</evidence>
<name>A0A0D0DGR0_9AGAM</name>
<protein>
    <submittedName>
        <fullName evidence="1">Uncharacterized protein</fullName>
    </submittedName>
</protein>
<evidence type="ECO:0000313" key="2">
    <source>
        <dbReference type="Proteomes" id="UP000054538"/>
    </source>
</evidence>
<dbReference type="AlphaFoldDB" id="A0A0D0DGR0"/>
<sequence>MTVRAQCNGSIKGVNLREDGLEISLARYRAHPKLPRSRMIKQYVALRYYHKALRTSDVGCKTSPPTMFSRTPYSPSKVCMNSVTRGNETFSIGQLLDHGEPL</sequence>
<gene>
    <name evidence="1" type="ORF">PAXRUDRAFT_244775</name>
</gene>
<keyword evidence="2" id="KW-1185">Reference proteome</keyword>